<accession>A0AAW0KKU1</accession>
<protein>
    <submittedName>
        <fullName evidence="1">Uncharacterized protein</fullName>
    </submittedName>
</protein>
<evidence type="ECO:0000313" key="1">
    <source>
        <dbReference type="EMBL" id="KAK7839752.1"/>
    </source>
</evidence>
<evidence type="ECO:0000313" key="2">
    <source>
        <dbReference type="Proteomes" id="UP000237347"/>
    </source>
</evidence>
<comment type="caution">
    <text evidence="1">The sequence shown here is derived from an EMBL/GenBank/DDBJ whole genome shotgun (WGS) entry which is preliminary data.</text>
</comment>
<name>A0AAW0KKU1_QUESU</name>
<keyword evidence="2" id="KW-1185">Reference proteome</keyword>
<proteinExistence type="predicted"/>
<dbReference type="EMBL" id="PKMF04000276">
    <property type="protein sequence ID" value="KAK7839752.1"/>
    <property type="molecule type" value="Genomic_DNA"/>
</dbReference>
<gene>
    <name evidence="1" type="ORF">CFP56_017539</name>
</gene>
<reference evidence="1 2" key="1">
    <citation type="journal article" date="2018" name="Sci. Data">
        <title>The draft genome sequence of cork oak.</title>
        <authorList>
            <person name="Ramos A.M."/>
            <person name="Usie A."/>
            <person name="Barbosa P."/>
            <person name="Barros P.M."/>
            <person name="Capote T."/>
            <person name="Chaves I."/>
            <person name="Simoes F."/>
            <person name="Abreu I."/>
            <person name="Carrasquinho I."/>
            <person name="Faro C."/>
            <person name="Guimaraes J.B."/>
            <person name="Mendonca D."/>
            <person name="Nobrega F."/>
            <person name="Rodrigues L."/>
            <person name="Saibo N.J.M."/>
            <person name="Varela M.C."/>
            <person name="Egas C."/>
            <person name="Matos J."/>
            <person name="Miguel C.M."/>
            <person name="Oliveira M.M."/>
            <person name="Ricardo C.P."/>
            <person name="Goncalves S."/>
        </authorList>
    </citation>
    <scope>NUCLEOTIDE SEQUENCE [LARGE SCALE GENOMIC DNA]</scope>
    <source>
        <strain evidence="2">cv. HL8</strain>
    </source>
</reference>
<dbReference type="Proteomes" id="UP000237347">
    <property type="component" value="Unassembled WGS sequence"/>
</dbReference>
<organism evidence="1 2">
    <name type="scientific">Quercus suber</name>
    <name type="common">Cork oak</name>
    <dbReference type="NCBI Taxonomy" id="58331"/>
    <lineage>
        <taxon>Eukaryota</taxon>
        <taxon>Viridiplantae</taxon>
        <taxon>Streptophyta</taxon>
        <taxon>Embryophyta</taxon>
        <taxon>Tracheophyta</taxon>
        <taxon>Spermatophyta</taxon>
        <taxon>Magnoliopsida</taxon>
        <taxon>eudicotyledons</taxon>
        <taxon>Gunneridae</taxon>
        <taxon>Pentapetalae</taxon>
        <taxon>rosids</taxon>
        <taxon>fabids</taxon>
        <taxon>Fagales</taxon>
        <taxon>Fagaceae</taxon>
        <taxon>Quercus</taxon>
    </lineage>
</organism>
<sequence>MTEYDYESYIDNLMLAPKGHELENEDNLKFMKMIDLLASCKAQTMAEALAKLGLRTHPYTSIPHL</sequence>
<dbReference type="AlphaFoldDB" id="A0AAW0KKU1"/>